<reference evidence="1 2" key="1">
    <citation type="journal article" date="2016" name="Nat. Commun.">
        <title>Thousands of microbial genomes shed light on interconnected biogeochemical processes in an aquifer system.</title>
        <authorList>
            <person name="Anantharaman K."/>
            <person name="Brown C.T."/>
            <person name="Hug L.A."/>
            <person name="Sharon I."/>
            <person name="Castelle C.J."/>
            <person name="Probst A.J."/>
            <person name="Thomas B.C."/>
            <person name="Singh A."/>
            <person name="Wilkins M.J."/>
            <person name="Karaoz U."/>
            <person name="Brodie E.L."/>
            <person name="Williams K.H."/>
            <person name="Hubbard S.S."/>
            <person name="Banfield J.F."/>
        </authorList>
    </citation>
    <scope>NUCLEOTIDE SEQUENCE [LARGE SCALE GENOMIC DNA]</scope>
</reference>
<dbReference type="EMBL" id="MHMS01000023">
    <property type="protein sequence ID" value="OGZ31710.1"/>
    <property type="molecule type" value="Genomic_DNA"/>
</dbReference>
<organism evidence="1 2">
    <name type="scientific">Candidatus Niyogibacteria bacterium RIFCSPLOWO2_12_FULL_41_13</name>
    <dbReference type="NCBI Taxonomy" id="1801726"/>
    <lineage>
        <taxon>Bacteria</taxon>
        <taxon>Candidatus Niyogiibacteriota</taxon>
    </lineage>
</organism>
<accession>A0A1G2F233</accession>
<dbReference type="AlphaFoldDB" id="A0A1G2F233"/>
<comment type="caution">
    <text evidence="1">The sequence shown here is derived from an EMBL/GenBank/DDBJ whole genome shotgun (WGS) entry which is preliminary data.</text>
</comment>
<sequence length="185" mass="22148">MIILRIVPDWIHLRLADVLAFPFDYPLNKLLVSEPDHELKERDRMRIAKKLGFKRWKKMKNWEYFRSLMVLRHHMLLAHREFGFGQEKGDLIPPLVFMSNNRILDYIKKIQNRRDTRQLGLPEDSTTLEIIGAKERLRLGLVIDTPEDKSREVQRQWWIKEYGLPETATHEETLKAHYESAYDPV</sequence>
<evidence type="ECO:0000313" key="1">
    <source>
        <dbReference type="EMBL" id="OGZ31710.1"/>
    </source>
</evidence>
<dbReference type="STRING" id="1801726.A3H02_01445"/>
<proteinExistence type="predicted"/>
<dbReference type="Proteomes" id="UP000176787">
    <property type="component" value="Unassembled WGS sequence"/>
</dbReference>
<protein>
    <submittedName>
        <fullName evidence="1">Uncharacterized protein</fullName>
    </submittedName>
</protein>
<gene>
    <name evidence="1" type="ORF">A3H02_01445</name>
</gene>
<name>A0A1G2F233_9BACT</name>
<evidence type="ECO:0000313" key="2">
    <source>
        <dbReference type="Proteomes" id="UP000176787"/>
    </source>
</evidence>